<comment type="caution">
    <text evidence="1">The sequence shown here is derived from an EMBL/GenBank/DDBJ whole genome shotgun (WGS) entry which is preliminary data.</text>
</comment>
<name>A0ABR0SZF9_9HYPO</name>
<sequence length="308" mass="34846">MSEMTDNDHDHDDITLVQTAEWRCSKYRSIPWNCEEWELQSHNVVRGRDLNLEMDHHTSSASLEEAAAVGCHLCRSFCARFLHQNLDLNELPQGRCKVPFFIGASIEFQIGKHRFIIHDLKGSKSPEWLGYRSDQIGPSALPRKTGRLSPQVSRTQFASNLSCMAASMVRVPTRLVDVGESQSDTVRLLIPKDELPGVQVFGHGFPVPLRRGVIFCDDSKAYTILVRCSGPNIFPNVGQIHGLQDSSTRVLCIDAPLLKLEPTQYREDRTRGYHVEALHMNLCVELTYDTVQLEPRKKGEHLHSHPPT</sequence>
<protein>
    <submittedName>
        <fullName evidence="1">Uncharacterized protein</fullName>
    </submittedName>
</protein>
<organism evidence="1 2">
    <name type="scientific">Cladobotryum mycophilum</name>
    <dbReference type="NCBI Taxonomy" id="491253"/>
    <lineage>
        <taxon>Eukaryota</taxon>
        <taxon>Fungi</taxon>
        <taxon>Dikarya</taxon>
        <taxon>Ascomycota</taxon>
        <taxon>Pezizomycotina</taxon>
        <taxon>Sordariomycetes</taxon>
        <taxon>Hypocreomycetidae</taxon>
        <taxon>Hypocreales</taxon>
        <taxon>Hypocreaceae</taxon>
        <taxon>Cladobotryum</taxon>
    </lineage>
</organism>
<evidence type="ECO:0000313" key="2">
    <source>
        <dbReference type="Proteomes" id="UP001338125"/>
    </source>
</evidence>
<keyword evidence="2" id="KW-1185">Reference proteome</keyword>
<gene>
    <name evidence="1" type="ORF">PT974_02949</name>
</gene>
<proteinExistence type="predicted"/>
<accession>A0ABR0SZF9</accession>
<dbReference type="Proteomes" id="UP001338125">
    <property type="component" value="Unassembled WGS sequence"/>
</dbReference>
<dbReference type="EMBL" id="JAVFKD010000002">
    <property type="protein sequence ID" value="KAK5997586.1"/>
    <property type="molecule type" value="Genomic_DNA"/>
</dbReference>
<evidence type="ECO:0000313" key="1">
    <source>
        <dbReference type="EMBL" id="KAK5997586.1"/>
    </source>
</evidence>
<reference evidence="1 2" key="1">
    <citation type="submission" date="2024-01" db="EMBL/GenBank/DDBJ databases">
        <title>Complete genome of Cladobotryum mycophilum ATHUM6906.</title>
        <authorList>
            <person name="Christinaki A.C."/>
            <person name="Myridakis A.I."/>
            <person name="Kouvelis V.N."/>
        </authorList>
    </citation>
    <scope>NUCLEOTIDE SEQUENCE [LARGE SCALE GENOMIC DNA]</scope>
    <source>
        <strain evidence="1 2">ATHUM6906</strain>
    </source>
</reference>